<proteinExistence type="predicted"/>
<gene>
    <name evidence="2" type="ORF">DWV08_11925</name>
    <name evidence="3" type="ORF">DXU92_03675</name>
</gene>
<feature type="region of interest" description="Disordered" evidence="1">
    <location>
        <begin position="1"/>
        <end position="46"/>
    </location>
</feature>
<reference evidence="2 4" key="1">
    <citation type="submission" date="2018-07" db="EMBL/GenBank/DDBJ databases">
        <title>Brachybacterium saurashtrense DSM 23186 genome sequence.</title>
        <authorList>
            <person name="Guo L."/>
        </authorList>
    </citation>
    <scope>NUCLEOTIDE SEQUENCE [LARGE SCALE GENOMIC DNA]</scope>
    <source>
        <strain evidence="2 4">DSM 23186</strain>
    </source>
</reference>
<feature type="region of interest" description="Disordered" evidence="1">
    <location>
        <begin position="146"/>
        <end position="226"/>
    </location>
</feature>
<protein>
    <submittedName>
        <fullName evidence="3">Uncharacterized protein</fullName>
    </submittedName>
</protein>
<evidence type="ECO:0000313" key="4">
    <source>
        <dbReference type="Proteomes" id="UP000254236"/>
    </source>
</evidence>
<dbReference type="KEGG" id="bsau:DWV08_11925"/>
<evidence type="ECO:0000313" key="3">
    <source>
        <dbReference type="EMBL" id="RRR23986.1"/>
    </source>
</evidence>
<dbReference type="EMBL" id="CP031356">
    <property type="protein sequence ID" value="AXK46246.1"/>
    <property type="molecule type" value="Genomic_DNA"/>
</dbReference>
<dbReference type="EMBL" id="QSWH01000002">
    <property type="protein sequence ID" value="RRR23986.1"/>
    <property type="molecule type" value="Genomic_DNA"/>
</dbReference>
<name>A0A345YQP4_9MICO</name>
<dbReference type="AlphaFoldDB" id="A0A345YQP4"/>
<feature type="compositionally biased region" description="Basic residues" evidence="1">
    <location>
        <begin position="217"/>
        <end position="226"/>
    </location>
</feature>
<organism evidence="3 5">
    <name type="scientific">Brachybacterium saurashtrense</name>
    <dbReference type="NCBI Taxonomy" id="556288"/>
    <lineage>
        <taxon>Bacteria</taxon>
        <taxon>Bacillati</taxon>
        <taxon>Actinomycetota</taxon>
        <taxon>Actinomycetes</taxon>
        <taxon>Micrococcales</taxon>
        <taxon>Dermabacteraceae</taxon>
        <taxon>Brachybacterium</taxon>
    </lineage>
</organism>
<feature type="compositionally biased region" description="Low complexity" evidence="1">
    <location>
        <begin position="168"/>
        <end position="206"/>
    </location>
</feature>
<feature type="compositionally biased region" description="Polar residues" evidence="1">
    <location>
        <begin position="1"/>
        <end position="34"/>
    </location>
</feature>
<evidence type="ECO:0000313" key="2">
    <source>
        <dbReference type="EMBL" id="AXK46246.1"/>
    </source>
</evidence>
<accession>A0A345YQP4</accession>
<dbReference type="Proteomes" id="UP000254236">
    <property type="component" value="Chromosome"/>
</dbReference>
<keyword evidence="4" id="KW-1185">Reference proteome</keyword>
<evidence type="ECO:0000313" key="5">
    <source>
        <dbReference type="Proteomes" id="UP000282185"/>
    </source>
</evidence>
<dbReference type="Proteomes" id="UP000282185">
    <property type="component" value="Unassembled WGS sequence"/>
</dbReference>
<sequence>MISGSRPSSHRTASLSGDSSVSITSRTGRVTSAIHSRAGAVAREISSTTGRIRASIHASTGSSSPLNRAPNPSSGIRNFAPFAAAASSAKRTGCAARVASRTADGEPSDGTRCVVRKPWRISTSPAPPNPVVRIVILSESTCSASGRGRRTVQSAPVKCSATRKRRSSSPGAGAPVGPGAPFCPSSPGASRSRASSAFCSAFGACSTPSTTTVKEVSRRRWRTRTR</sequence>
<evidence type="ECO:0000256" key="1">
    <source>
        <dbReference type="SAM" id="MobiDB-lite"/>
    </source>
</evidence>
<reference evidence="3 5" key="2">
    <citation type="submission" date="2018-08" db="EMBL/GenBank/DDBJ databases">
        <title>Brachybacterium saurashtrense DSM 23186.</title>
        <authorList>
            <person name="Li Y."/>
        </authorList>
    </citation>
    <scope>NUCLEOTIDE SEQUENCE [LARGE SCALE GENOMIC DNA]</scope>
    <source>
        <strain evidence="3 5">DSM 23186</strain>
    </source>
</reference>